<comment type="caution">
    <text evidence="2">The sequence shown here is derived from an EMBL/GenBank/DDBJ whole genome shotgun (WGS) entry which is preliminary data.</text>
</comment>
<feature type="region of interest" description="Disordered" evidence="1">
    <location>
        <begin position="89"/>
        <end position="175"/>
    </location>
</feature>
<sequence length="376" mass="40274">MHTGSTSPLPHCCTTDTSTRTRRNHTHRPPASTSTICSNAAAIRPNLLLPPHRTPPASPRLPSDGPSLLYIHVPHLGACTVFVEPPSYHPDTIPSPHTNLPPNDDRTDHSAHKHTRISAIVASPTAYQLSHHSVKQKESRGNASNASNATPRRRERDMSSENPPNGAGGGGTGLRRSSITQAALSNLFQRGPSNNSNGSSFPGPSSGSLNDPQRRRLSVTTIGLSGTSPTNPAAFGMRRESMSTNSDSIDESAVEDEDMPPGSARTAPTTPFVRRMSFGASAMRGYRPGGSPGNDQQGFNWSEQLRSRAESSVSSARPSFSLASSPPRGQPHHDRAKSVSDMPQPPAQAAVVKPKPESRKPDAFQERILKGDFYMD</sequence>
<dbReference type="EMBL" id="PKSG01000328">
    <property type="protein sequence ID" value="POR36389.1"/>
    <property type="molecule type" value="Genomic_DNA"/>
</dbReference>
<feature type="compositionally biased region" description="Low complexity" evidence="1">
    <location>
        <begin position="310"/>
        <end position="327"/>
    </location>
</feature>
<name>A0A2S4L1T3_9HYPO</name>
<dbReference type="Proteomes" id="UP000237481">
    <property type="component" value="Unassembled WGS sequence"/>
</dbReference>
<evidence type="ECO:0000256" key="1">
    <source>
        <dbReference type="SAM" id="MobiDB-lite"/>
    </source>
</evidence>
<dbReference type="OrthoDB" id="5384020at2759"/>
<organism evidence="2 3">
    <name type="scientific">Tolypocladium paradoxum</name>
    <dbReference type="NCBI Taxonomy" id="94208"/>
    <lineage>
        <taxon>Eukaryota</taxon>
        <taxon>Fungi</taxon>
        <taxon>Dikarya</taxon>
        <taxon>Ascomycota</taxon>
        <taxon>Pezizomycotina</taxon>
        <taxon>Sordariomycetes</taxon>
        <taxon>Hypocreomycetidae</taxon>
        <taxon>Hypocreales</taxon>
        <taxon>Ophiocordycipitaceae</taxon>
        <taxon>Tolypocladium</taxon>
    </lineage>
</organism>
<feature type="compositionally biased region" description="Polar residues" evidence="1">
    <location>
        <begin position="141"/>
        <end position="150"/>
    </location>
</feature>
<evidence type="ECO:0000313" key="3">
    <source>
        <dbReference type="Proteomes" id="UP000237481"/>
    </source>
</evidence>
<feature type="region of interest" description="Disordered" evidence="1">
    <location>
        <begin position="188"/>
        <end position="376"/>
    </location>
</feature>
<reference evidence="2 3" key="1">
    <citation type="submission" date="2018-01" db="EMBL/GenBank/DDBJ databases">
        <title>Harnessing the power of phylogenomics to disentangle the directionality and signatures of interkingdom host jumping in the parasitic fungal genus Tolypocladium.</title>
        <authorList>
            <person name="Quandt C.A."/>
            <person name="Patterson W."/>
            <person name="Spatafora J.W."/>
        </authorList>
    </citation>
    <scope>NUCLEOTIDE SEQUENCE [LARGE SCALE GENOMIC DNA]</scope>
    <source>
        <strain evidence="2 3">NRBC 100945</strain>
    </source>
</reference>
<feature type="compositionally biased region" description="Polar residues" evidence="1">
    <location>
        <begin position="218"/>
        <end position="231"/>
    </location>
</feature>
<evidence type="ECO:0000313" key="2">
    <source>
        <dbReference type="EMBL" id="POR36389.1"/>
    </source>
</evidence>
<feature type="compositionally biased region" description="Polar residues" evidence="1">
    <location>
        <begin position="293"/>
        <end position="304"/>
    </location>
</feature>
<dbReference type="AlphaFoldDB" id="A0A2S4L1T3"/>
<keyword evidence="3" id="KW-1185">Reference proteome</keyword>
<feature type="compositionally biased region" description="Low complexity" evidence="1">
    <location>
        <begin position="191"/>
        <end position="208"/>
    </location>
</feature>
<proteinExistence type="predicted"/>
<feature type="region of interest" description="Disordered" evidence="1">
    <location>
        <begin position="1"/>
        <end position="34"/>
    </location>
</feature>
<feature type="compositionally biased region" description="Basic and acidic residues" evidence="1">
    <location>
        <begin position="354"/>
        <end position="370"/>
    </location>
</feature>
<gene>
    <name evidence="2" type="ORF">TPAR_03431</name>
</gene>
<feature type="compositionally biased region" description="Acidic residues" evidence="1">
    <location>
        <begin position="248"/>
        <end position="259"/>
    </location>
</feature>
<accession>A0A2S4L1T3</accession>
<protein>
    <submittedName>
        <fullName evidence="2">Uncharacterized protein</fullName>
    </submittedName>
</protein>